<sequence length="443" mass="51616">MSNLITKKISQLLRAKESVILDIEKKMRKVVKNKNALADVLVDNEKLISKCAVNFGLARYSDACRIYQALINKTKECDQQLMDYFHQPNFLQAKDCQNVLNKAKEISRVSPGFFLKPAKAQELLRINPPRKILQVLGCRDVEELLAKENVWEIFSALRFVEDRLWLNDVFFKPYQNLSPDDFEQREIQVIVLSDKWAKIGREFVGKKLHHLSHLKELGLVFVIPFSVMGDGAILEVLTLILHYLHEIDFYGRLFKRYSQTVDFGKKLIESLQGQVLSESLAGRRKPTWRIIQRYLAKEDATDPRLLEPHVNPEAIHWYKAEADLARWGKTEDGLGLEFWDDLDFVGDFFMMPKGYSCPLDGLDHRVINFPITRQSLREGFTEMLVSFDLIDNIISLSQQRAVESKYLYHQQEALWNEIFSRYVGRDKLEELILENLDKGYIEL</sequence>
<comment type="caution">
    <text evidence="1">The sequence shown here is derived from an EMBL/GenBank/DDBJ whole genome shotgun (WGS) entry which is preliminary data.</text>
</comment>
<reference evidence="2" key="1">
    <citation type="submission" date="2017-09" db="EMBL/GenBank/DDBJ databases">
        <title>Depth-based differentiation of microbial function through sediment-hosted aquifers and enrichment of novel symbionts in the deep terrestrial subsurface.</title>
        <authorList>
            <person name="Probst A.J."/>
            <person name="Ladd B."/>
            <person name="Jarett J.K."/>
            <person name="Geller-Mcgrath D.E."/>
            <person name="Sieber C.M.K."/>
            <person name="Emerson J.B."/>
            <person name="Anantharaman K."/>
            <person name="Thomas B.C."/>
            <person name="Malmstrom R."/>
            <person name="Stieglmeier M."/>
            <person name="Klingl A."/>
            <person name="Woyke T."/>
            <person name="Ryan C.M."/>
            <person name="Banfield J.F."/>
        </authorList>
    </citation>
    <scope>NUCLEOTIDE SEQUENCE [LARGE SCALE GENOMIC DNA]</scope>
</reference>
<dbReference type="Proteomes" id="UP000228775">
    <property type="component" value="Unassembled WGS sequence"/>
</dbReference>
<gene>
    <name evidence="1" type="ORF">COS76_02220</name>
</gene>
<organism evidence="1 2">
    <name type="scientific">Candidatus Portnoybacteria bacterium CG06_land_8_20_14_3_00_39_12</name>
    <dbReference type="NCBI Taxonomy" id="1974809"/>
    <lineage>
        <taxon>Bacteria</taxon>
        <taxon>Candidatus Portnoyibacteriota</taxon>
    </lineage>
</organism>
<protein>
    <submittedName>
        <fullName evidence="1">Uncharacterized protein</fullName>
    </submittedName>
</protein>
<dbReference type="AlphaFoldDB" id="A0A2M7AX15"/>
<accession>A0A2M7AX15</accession>
<evidence type="ECO:0000313" key="2">
    <source>
        <dbReference type="Proteomes" id="UP000228775"/>
    </source>
</evidence>
<evidence type="ECO:0000313" key="1">
    <source>
        <dbReference type="EMBL" id="PIU75167.1"/>
    </source>
</evidence>
<dbReference type="EMBL" id="PEVY01000047">
    <property type="protein sequence ID" value="PIU75167.1"/>
    <property type="molecule type" value="Genomic_DNA"/>
</dbReference>
<proteinExistence type="predicted"/>
<name>A0A2M7AX15_9BACT</name>